<keyword evidence="5 6" id="KW-0732">Signal</keyword>
<keyword evidence="4" id="KW-0408">Iron</keyword>
<dbReference type="InterPro" id="IPR051313">
    <property type="entry name" value="Bact_iron-sidero_bind"/>
</dbReference>
<evidence type="ECO:0000256" key="4">
    <source>
        <dbReference type="ARBA" id="ARBA00022496"/>
    </source>
</evidence>
<dbReference type="Pfam" id="PF01497">
    <property type="entry name" value="Peripla_BP_2"/>
    <property type="match status" value="1"/>
</dbReference>
<dbReference type="Proteomes" id="UP000030451">
    <property type="component" value="Unassembled WGS sequence"/>
</dbReference>
<dbReference type="AlphaFoldDB" id="A0A0A5I0J6"/>
<dbReference type="RefSeq" id="WP_038188097.1">
    <property type="nucleotide sequence ID" value="NZ_JRWP01000004.1"/>
</dbReference>
<comment type="subcellular location">
    <subcellularLocation>
        <location evidence="1">Cell envelope</location>
    </subcellularLocation>
</comment>
<organism evidence="8 9">
    <name type="scientific">Photobacterium sp. (strain ATCC 43367)</name>
    <dbReference type="NCBI Taxonomy" id="379097"/>
    <lineage>
        <taxon>Bacteria</taxon>
        <taxon>Pseudomonadati</taxon>
        <taxon>Pseudomonadota</taxon>
        <taxon>Gammaproteobacteria</taxon>
        <taxon>Vibrionales</taxon>
        <taxon>Vibrionaceae</taxon>
        <taxon>Vibrio</taxon>
        <taxon>Vibrio oreintalis group</taxon>
    </lineage>
</organism>
<evidence type="ECO:0000313" key="9">
    <source>
        <dbReference type="Proteomes" id="UP000030451"/>
    </source>
</evidence>
<evidence type="ECO:0000256" key="3">
    <source>
        <dbReference type="ARBA" id="ARBA00022448"/>
    </source>
</evidence>
<comment type="caution">
    <text evidence="8">The sequence shown here is derived from an EMBL/GenBank/DDBJ whole genome shotgun (WGS) entry which is preliminary data.</text>
</comment>
<protein>
    <submittedName>
        <fullName evidence="8">Iron-dicitrate transporter substrate-binding subunit</fullName>
    </submittedName>
</protein>
<gene>
    <name evidence="8" type="primary">fecB</name>
    <name evidence="8" type="ORF">NM06_03640</name>
</gene>
<name>A0A0A5I0J6_PHOS4</name>
<evidence type="ECO:0000256" key="2">
    <source>
        <dbReference type="ARBA" id="ARBA00008814"/>
    </source>
</evidence>
<dbReference type="EMBL" id="JRWP01000004">
    <property type="protein sequence ID" value="KGY10020.1"/>
    <property type="molecule type" value="Genomic_DNA"/>
</dbReference>
<evidence type="ECO:0000259" key="7">
    <source>
        <dbReference type="PROSITE" id="PS50983"/>
    </source>
</evidence>
<dbReference type="OrthoDB" id="9793175at2"/>
<keyword evidence="4" id="KW-0406">Ion transport</keyword>
<dbReference type="GO" id="GO:1901678">
    <property type="term" value="P:iron coordination entity transport"/>
    <property type="evidence" value="ECO:0007669"/>
    <property type="project" value="UniProtKB-ARBA"/>
</dbReference>
<evidence type="ECO:0000256" key="1">
    <source>
        <dbReference type="ARBA" id="ARBA00004196"/>
    </source>
</evidence>
<dbReference type="PANTHER" id="PTHR30532">
    <property type="entry name" value="IRON III DICITRATE-BINDING PERIPLASMIC PROTEIN"/>
    <property type="match status" value="1"/>
</dbReference>
<evidence type="ECO:0000256" key="6">
    <source>
        <dbReference type="SAM" id="SignalP"/>
    </source>
</evidence>
<dbReference type="Gene3D" id="3.40.50.1980">
    <property type="entry name" value="Nitrogenase molybdenum iron protein domain"/>
    <property type="match status" value="2"/>
</dbReference>
<dbReference type="InterPro" id="IPR002491">
    <property type="entry name" value="ABC_transptr_periplasmic_BD"/>
</dbReference>
<proteinExistence type="inferred from homology"/>
<dbReference type="PANTHER" id="PTHR30532:SF29">
    <property type="entry name" value="FE(3+) DICITRATE-BINDING PERIPLASMIC PROTEIN"/>
    <property type="match status" value="1"/>
</dbReference>
<comment type="similarity">
    <text evidence="2">Belongs to the bacterial solute-binding protein 8 family.</text>
</comment>
<evidence type="ECO:0000313" key="8">
    <source>
        <dbReference type="EMBL" id="KGY10020.1"/>
    </source>
</evidence>
<keyword evidence="3" id="KW-0813">Transport</keyword>
<feature type="signal peptide" evidence="6">
    <location>
        <begin position="1"/>
        <end position="20"/>
    </location>
</feature>
<dbReference type="CDD" id="cd01146">
    <property type="entry name" value="FhuD"/>
    <property type="match status" value="1"/>
</dbReference>
<reference evidence="8 9" key="1">
    <citation type="submission" date="2014-10" db="EMBL/GenBank/DDBJ databases">
        <title>Genome sequencing of Vibrio sinaloensis T08.</title>
        <authorList>
            <person name="Chan K.-G."/>
            <person name="Mohamad N.I."/>
        </authorList>
    </citation>
    <scope>NUCLEOTIDE SEQUENCE [LARGE SCALE GENOMIC DNA]</scope>
    <source>
        <strain evidence="8 9">T08</strain>
    </source>
</reference>
<evidence type="ECO:0000256" key="5">
    <source>
        <dbReference type="ARBA" id="ARBA00022729"/>
    </source>
</evidence>
<accession>A0A0A5I0J6</accession>
<dbReference type="NCBIfam" id="NF008501">
    <property type="entry name" value="PRK11411.1"/>
    <property type="match status" value="1"/>
</dbReference>
<dbReference type="GO" id="GO:0030288">
    <property type="term" value="C:outer membrane-bounded periplasmic space"/>
    <property type="evidence" value="ECO:0007669"/>
    <property type="project" value="TreeGrafter"/>
</dbReference>
<feature type="domain" description="Fe/B12 periplasmic-binding" evidence="7">
    <location>
        <begin position="39"/>
        <end position="294"/>
    </location>
</feature>
<keyword evidence="4" id="KW-0410">Iron transport</keyword>
<dbReference type="SUPFAM" id="SSF53807">
    <property type="entry name" value="Helical backbone' metal receptor"/>
    <property type="match status" value="1"/>
</dbReference>
<feature type="chain" id="PRO_5002023531" evidence="6">
    <location>
        <begin position="21"/>
        <end position="294"/>
    </location>
</feature>
<dbReference type="STRING" id="379097.SE23_06870"/>
<dbReference type="PROSITE" id="PS50983">
    <property type="entry name" value="FE_B12_PBP"/>
    <property type="match status" value="1"/>
</dbReference>
<sequence>MFNKLIALLATLCLAFSANAKITVQDELGELVLESVPKRVVALEFSFVDALANLDVKPIGVADDGDKTRVIEPIRTRIGDDWTSLGKRSQPSLEVIASLKPDLIIADRERHEAIYEDLKRIAPTLILKSRGETYEDNLKAVVKVAAAFDREDEMKRLVAEHSARMDEYATKINSDASVLFAVSSSRGVTMHTPKAYAGGVINRLGLNSPVPEETEKAYVRITMERLLKANPDYFLVGEYGDETAIDEFKKNGLWKVMTAVKNDKYVETDPRLWSLNRGMIAAEIMAEQVVNLVQ</sequence>